<dbReference type="InterPro" id="IPR034732">
    <property type="entry name" value="EPHD"/>
</dbReference>
<sequence>MPPSLTTFLRSDYLPQHGELITDALVKMKKKVEKPKKKRKTLGTAASSPNDENWKKRRGIRMSWPMGRRNPADENLELSGGEDEDFQISKPSTSNSSVQNNIEEPAKRGEYYVKNSDGVATEKYSMVYRNNLHNNIDEDEESGDEAGTSHQTITLTDKWKPEYNNGVQMLVHPESLPNFETHDFTFDLKPKSPFKIPSSLIITNPSVSSNSSDDSPIEVFELPKDRIYQGDEMDLRFLEKLNLKRKTANGNDWLSCETLLDILNALEIEAYSNIHEALLSPLHSPNTDSKNNENEDAACDVCRCPESDLEDKIVFCDGCNMSVHMSCYGLSELPPGEWICQKCSTLLDSIPPCLLCPTTGGAMKCTENGDKWIHVACALWIPECRFGNVETREPIMSIENIDEERWQLKCSVCDTRQGACIQCKFKGCSTPFHVTCALRSGFTMKIEEQNDEIQFNSYCKKHSHNNESNGDSSNRNQGEEGANEKLKRYEKSFYLYADFDKIAKMLNLPQLLVSDVYEYWKQKRKNRNCESLIGDPQDRIVVGTSNFLNLPEISRIDRTKMNYEKKQPNMIEKKLLMFRDARIRLDQQRNMMTLIIQREQKKRTILQADKHAVFLMLEYAATKIISPRSADALAELMETMMTETQVGEMYKLAADTEFAKQIQEKLAEKLSLLDEQDNEQMNWTHLDLGKKPDLRKRRSSSIATDLKNILEEEEKKDEKERKVRKRPRVNHANVSPQCSSPSAKRIQTNIPRYPKRT</sequence>
<evidence type="ECO:0000259" key="6">
    <source>
        <dbReference type="PROSITE" id="PS50016"/>
    </source>
</evidence>
<evidence type="ECO:0000256" key="3">
    <source>
        <dbReference type="ARBA" id="ARBA00022833"/>
    </source>
</evidence>
<dbReference type="Pfam" id="PF13832">
    <property type="entry name" value="zf-HC5HC2H_2"/>
    <property type="match status" value="1"/>
</dbReference>
<dbReference type="PROSITE" id="PS51805">
    <property type="entry name" value="EPHD"/>
    <property type="match status" value="1"/>
</dbReference>
<dbReference type="InterPro" id="IPR050701">
    <property type="entry name" value="Histone_Mod_Regulator"/>
</dbReference>
<organism evidence="8 9">
    <name type="scientific">Caenorhabditis angaria</name>
    <dbReference type="NCBI Taxonomy" id="860376"/>
    <lineage>
        <taxon>Eukaryota</taxon>
        <taxon>Metazoa</taxon>
        <taxon>Ecdysozoa</taxon>
        <taxon>Nematoda</taxon>
        <taxon>Chromadorea</taxon>
        <taxon>Rhabditida</taxon>
        <taxon>Rhabditina</taxon>
        <taxon>Rhabditomorpha</taxon>
        <taxon>Rhabditoidea</taxon>
        <taxon>Rhabditidae</taxon>
        <taxon>Peloderinae</taxon>
        <taxon>Caenorhabditis</taxon>
    </lineage>
</organism>
<dbReference type="InterPro" id="IPR019787">
    <property type="entry name" value="Znf_PHD-finger"/>
</dbReference>
<dbReference type="InterPro" id="IPR011011">
    <property type="entry name" value="Znf_FYVE_PHD"/>
</dbReference>
<dbReference type="GO" id="GO:0008270">
    <property type="term" value="F:zinc ion binding"/>
    <property type="evidence" value="ECO:0007669"/>
    <property type="project" value="UniProtKB-KW"/>
</dbReference>
<dbReference type="FunFam" id="3.30.40.10:FF:000030">
    <property type="entry name" value="Protein Jade-1 isoform 1"/>
    <property type="match status" value="1"/>
</dbReference>
<evidence type="ECO:0000256" key="2">
    <source>
        <dbReference type="ARBA" id="ARBA00022771"/>
    </source>
</evidence>
<dbReference type="InterPro" id="IPR013083">
    <property type="entry name" value="Znf_RING/FYVE/PHD"/>
</dbReference>
<feature type="domain" description="PHD-type" evidence="6">
    <location>
        <begin position="296"/>
        <end position="346"/>
    </location>
</feature>
<evidence type="ECO:0000259" key="7">
    <source>
        <dbReference type="PROSITE" id="PS51805"/>
    </source>
</evidence>
<dbReference type="AlphaFoldDB" id="A0A9P1N083"/>
<dbReference type="SUPFAM" id="SSF57903">
    <property type="entry name" value="FYVE/PHD zinc finger"/>
    <property type="match status" value="1"/>
</dbReference>
<evidence type="ECO:0000256" key="5">
    <source>
        <dbReference type="SAM" id="MobiDB-lite"/>
    </source>
</evidence>
<dbReference type="SMART" id="SM00249">
    <property type="entry name" value="PHD"/>
    <property type="match status" value="2"/>
</dbReference>
<feature type="region of interest" description="Disordered" evidence="5">
    <location>
        <begin position="30"/>
        <end position="99"/>
    </location>
</feature>
<dbReference type="EMBL" id="CANHGI010000003">
    <property type="protein sequence ID" value="CAI5446182.1"/>
    <property type="molecule type" value="Genomic_DNA"/>
</dbReference>
<keyword evidence="3" id="KW-0862">Zinc</keyword>
<feature type="compositionally biased region" description="Basic residues" evidence="5">
    <location>
        <begin position="30"/>
        <end position="41"/>
    </location>
</feature>
<feature type="compositionally biased region" description="Polar residues" evidence="5">
    <location>
        <begin position="732"/>
        <end position="750"/>
    </location>
</feature>
<dbReference type="PROSITE" id="PS01359">
    <property type="entry name" value="ZF_PHD_1"/>
    <property type="match status" value="1"/>
</dbReference>
<evidence type="ECO:0000256" key="4">
    <source>
        <dbReference type="PROSITE-ProRule" id="PRU00146"/>
    </source>
</evidence>
<feature type="compositionally biased region" description="Polar residues" evidence="5">
    <location>
        <begin position="89"/>
        <end position="99"/>
    </location>
</feature>
<dbReference type="InterPro" id="IPR001965">
    <property type="entry name" value="Znf_PHD"/>
</dbReference>
<feature type="region of interest" description="Disordered" evidence="5">
    <location>
        <begin position="711"/>
        <end position="757"/>
    </location>
</feature>
<evidence type="ECO:0000313" key="8">
    <source>
        <dbReference type="EMBL" id="CAI5446182.1"/>
    </source>
</evidence>
<dbReference type="Gene3D" id="3.30.40.10">
    <property type="entry name" value="Zinc/RING finger domain, C3HC4 (zinc finger)"/>
    <property type="match status" value="2"/>
</dbReference>
<dbReference type="OrthoDB" id="20839at2759"/>
<dbReference type="InterPro" id="IPR019786">
    <property type="entry name" value="Zinc_finger_PHD-type_CS"/>
</dbReference>
<dbReference type="PANTHER" id="PTHR13793:SF107">
    <property type="entry name" value="BROMODOMAIN-CONTAINING PROTEIN HOMOLOG"/>
    <property type="match status" value="1"/>
</dbReference>
<feature type="domain" description="PHD-type" evidence="7">
    <location>
        <begin position="350"/>
        <end position="463"/>
    </location>
</feature>
<evidence type="ECO:0000256" key="1">
    <source>
        <dbReference type="ARBA" id="ARBA00022723"/>
    </source>
</evidence>
<name>A0A9P1N083_9PELO</name>
<gene>
    <name evidence="8" type="ORF">CAMP_LOCUS8819</name>
</gene>
<dbReference type="Pfam" id="PF13831">
    <property type="entry name" value="PHD_2"/>
    <property type="match status" value="1"/>
</dbReference>
<proteinExistence type="predicted"/>
<dbReference type="PANTHER" id="PTHR13793">
    <property type="entry name" value="PHD FINGER PROTEINS"/>
    <property type="match status" value="1"/>
</dbReference>
<keyword evidence="1" id="KW-0479">Metal-binding</keyword>
<dbReference type="CDD" id="cd15492">
    <property type="entry name" value="PHD_BRPF_JADE_like"/>
    <property type="match status" value="1"/>
</dbReference>
<protein>
    <submittedName>
        <fullName evidence="8">Uncharacterized protein</fullName>
    </submittedName>
</protein>
<dbReference type="GO" id="GO:0006357">
    <property type="term" value="P:regulation of transcription by RNA polymerase II"/>
    <property type="evidence" value="ECO:0007669"/>
    <property type="project" value="TreeGrafter"/>
</dbReference>
<feature type="compositionally biased region" description="Acidic residues" evidence="5">
    <location>
        <begin position="74"/>
        <end position="86"/>
    </location>
</feature>
<keyword evidence="9" id="KW-1185">Reference proteome</keyword>
<keyword evidence="2 4" id="KW-0863">Zinc-finger</keyword>
<reference evidence="8" key="1">
    <citation type="submission" date="2022-11" db="EMBL/GenBank/DDBJ databases">
        <authorList>
            <person name="Kikuchi T."/>
        </authorList>
    </citation>
    <scope>NUCLEOTIDE SEQUENCE</scope>
    <source>
        <strain evidence="8">PS1010</strain>
    </source>
</reference>
<dbReference type="PROSITE" id="PS50016">
    <property type="entry name" value="ZF_PHD_2"/>
    <property type="match status" value="1"/>
</dbReference>
<dbReference type="Proteomes" id="UP001152747">
    <property type="component" value="Unassembled WGS sequence"/>
</dbReference>
<comment type="caution">
    <text evidence="8">The sequence shown here is derived from an EMBL/GenBank/DDBJ whole genome shotgun (WGS) entry which is preliminary data.</text>
</comment>
<accession>A0A9P1N083</accession>
<evidence type="ECO:0000313" key="9">
    <source>
        <dbReference type="Proteomes" id="UP001152747"/>
    </source>
</evidence>